<evidence type="ECO:0000256" key="1">
    <source>
        <dbReference type="SAM" id="MobiDB-lite"/>
    </source>
</evidence>
<feature type="region of interest" description="Disordered" evidence="1">
    <location>
        <begin position="206"/>
        <end position="300"/>
    </location>
</feature>
<reference evidence="2 3" key="1">
    <citation type="submission" date="2023-12" db="EMBL/GenBank/DDBJ databases">
        <title>Baltic Sea Cyanobacteria.</title>
        <authorList>
            <person name="Delbaje E."/>
            <person name="Fewer D.P."/>
            <person name="Shishido T.K."/>
        </authorList>
    </citation>
    <scope>NUCLEOTIDE SEQUENCE [LARGE SCALE GENOMIC DNA]</scope>
    <source>
        <strain evidence="2 3">UHCC 0139</strain>
    </source>
</reference>
<organism evidence="2 3">
    <name type="scientific">Cyanobium gracile UHCC 0139</name>
    <dbReference type="NCBI Taxonomy" id="3110308"/>
    <lineage>
        <taxon>Bacteria</taxon>
        <taxon>Bacillati</taxon>
        <taxon>Cyanobacteriota</taxon>
        <taxon>Cyanophyceae</taxon>
        <taxon>Synechococcales</taxon>
        <taxon>Prochlorococcaceae</taxon>
        <taxon>Cyanobium</taxon>
    </lineage>
</organism>
<dbReference type="Proteomes" id="UP001304461">
    <property type="component" value="Unassembled WGS sequence"/>
</dbReference>
<feature type="compositionally biased region" description="Basic and acidic residues" evidence="1">
    <location>
        <begin position="264"/>
        <end position="273"/>
    </location>
</feature>
<keyword evidence="2" id="KW-0808">Transferase</keyword>
<sequence>MGLPDQLLLSDLLRRQVRCDQGLERGAGVLAWMHPPVHRLLGWASRPSAFAQRRLVWRLDQLRGLGEQEVFVKGEPAETDAATLERLPTLIDAALTGADDVPLGLVADAAVELRSGRILHYLVARSDPRLPGTSRWRLSPDRIVDQQPGRVFTALRGLDDLPVARASVRQQLLRRSRRWKEQVQEVGGRVEERLEGWLEEPPWPEAFREERPWPDRDPDPARERRDPYDEDPAGPDPYGEERYVGEPDEPDPLEDWPEEEEPLEEPREFREPRQVPPEEPPPRRDRYRGREPHRDDDPWI</sequence>
<gene>
    <name evidence="2" type="ORF">VB738_02575</name>
</gene>
<feature type="compositionally biased region" description="Basic and acidic residues" evidence="1">
    <location>
        <begin position="206"/>
        <end position="227"/>
    </location>
</feature>
<evidence type="ECO:0000313" key="3">
    <source>
        <dbReference type="Proteomes" id="UP001304461"/>
    </source>
</evidence>
<name>A0ABU5RQV4_9CYAN</name>
<keyword evidence="3" id="KW-1185">Reference proteome</keyword>
<feature type="compositionally biased region" description="Acidic residues" evidence="1">
    <location>
        <begin position="246"/>
        <end position="263"/>
    </location>
</feature>
<dbReference type="EMBL" id="JAYGHX010000001">
    <property type="protein sequence ID" value="MEA5390138.1"/>
    <property type="molecule type" value="Genomic_DNA"/>
</dbReference>
<proteinExistence type="predicted"/>
<dbReference type="RefSeq" id="WP_323304251.1">
    <property type="nucleotide sequence ID" value="NZ_JAYGHX010000001.1"/>
</dbReference>
<dbReference type="GO" id="GO:0032259">
    <property type="term" value="P:methylation"/>
    <property type="evidence" value="ECO:0007669"/>
    <property type="project" value="UniProtKB-KW"/>
</dbReference>
<accession>A0ABU5RQV4</accession>
<feature type="compositionally biased region" description="Basic and acidic residues" evidence="1">
    <location>
        <begin position="280"/>
        <end position="300"/>
    </location>
</feature>
<comment type="caution">
    <text evidence="2">The sequence shown here is derived from an EMBL/GenBank/DDBJ whole genome shotgun (WGS) entry which is preliminary data.</text>
</comment>
<dbReference type="GO" id="GO:0008168">
    <property type="term" value="F:methyltransferase activity"/>
    <property type="evidence" value="ECO:0007669"/>
    <property type="project" value="UniProtKB-KW"/>
</dbReference>
<protein>
    <submittedName>
        <fullName evidence="2">RNA methyltransferase</fullName>
    </submittedName>
</protein>
<keyword evidence="2" id="KW-0489">Methyltransferase</keyword>
<evidence type="ECO:0000313" key="2">
    <source>
        <dbReference type="EMBL" id="MEA5390138.1"/>
    </source>
</evidence>